<keyword evidence="9" id="KW-1185">Reference proteome</keyword>
<dbReference type="CDD" id="cd00170">
    <property type="entry name" value="SEC14"/>
    <property type="match status" value="1"/>
</dbReference>
<sequence length="371" mass="43208">MNFFRRKVDHKADSSGDVRSTAVEVSDSSSVSSKPASSVTAASESGKGKLIKCHVPFDKPLYPIKRQEFDLDEEQQRKYDQMLEHFKQYAMKEHPVSDKPDAPTCLLTEEEKAWLTKECFLRYLRATKWKLDAAIKRMEDSIIWRRTFGLVALPEDVEKKTLITADLVEEENKSGKNLVVGYDIDNRPCLYLRNGYQNTNPSMRQVQHLVFMLERVIQFMPPGQDTLALLIDFKAAPAHMNLSSKFPSYSISKQVLHILQHHYPERLGRGLFTNIPWIGYTFFKIMGPFIDPYTRSKTIYDQPFENFVPKEQLDKEFNGNLDFEYIHDIYWNTMNEMAEKKHNLYLENFRKLGGAIGVSEFDLRFDPEIHQ</sequence>
<dbReference type="GO" id="GO:0008526">
    <property type="term" value="F:phosphatidylinositol transfer activity"/>
    <property type="evidence" value="ECO:0007669"/>
    <property type="project" value="UniProtKB-ARBA"/>
</dbReference>
<dbReference type="SMART" id="SM01100">
    <property type="entry name" value="CRAL_TRIO_N"/>
    <property type="match status" value="1"/>
</dbReference>
<proteinExistence type="predicted"/>
<dbReference type="Proteomes" id="UP000005222">
    <property type="component" value="Chromosome C"/>
</dbReference>
<dbReference type="GO" id="GO:0009410">
    <property type="term" value="P:response to xenobiotic stimulus"/>
    <property type="evidence" value="ECO:0007669"/>
    <property type="project" value="UniProtKB-ARBA"/>
</dbReference>
<reference evidence="7" key="1">
    <citation type="submission" date="2011-10" db="EMBL/GenBank/DDBJ databases">
        <authorList>
            <person name="Genoscope - CEA"/>
        </authorList>
    </citation>
    <scope>NUCLEOTIDE SEQUENCE</scope>
</reference>
<dbReference type="OMA" id="RPLFYMK"/>
<evidence type="ECO:0000313" key="7">
    <source>
        <dbReference type="EMBL" id="CCE78462.1"/>
    </source>
</evidence>
<evidence type="ECO:0000259" key="6">
    <source>
        <dbReference type="PROSITE" id="PS50191"/>
    </source>
</evidence>
<dbReference type="InterPro" id="IPR011074">
    <property type="entry name" value="CRAL/TRIO_N_dom"/>
</dbReference>
<keyword evidence="2" id="KW-0492">Microsome</keyword>
<evidence type="ECO:0000313" key="8">
    <source>
        <dbReference type="EMBL" id="CCE79048.1"/>
    </source>
</evidence>
<dbReference type="PANTHER" id="PTHR45824:SF29">
    <property type="entry name" value="GH16843P"/>
    <property type="match status" value="1"/>
</dbReference>
<dbReference type="Gene3D" id="3.40.525.10">
    <property type="entry name" value="CRAL-TRIO lipid binding domain"/>
    <property type="match status" value="1"/>
</dbReference>
<keyword evidence="2" id="KW-0256">Endoplasmic reticulum</keyword>
<dbReference type="AlphaFoldDB" id="G8YSC5"/>
<dbReference type="GO" id="GO:0032934">
    <property type="term" value="F:sterol binding"/>
    <property type="evidence" value="ECO:0007669"/>
    <property type="project" value="UniProtKB-ARBA"/>
</dbReference>
<feature type="domain" description="CRAL-TRIO" evidence="6">
    <location>
        <begin position="167"/>
        <end position="325"/>
    </location>
</feature>
<evidence type="ECO:0000256" key="2">
    <source>
        <dbReference type="ARBA" id="ARBA00022848"/>
    </source>
</evidence>
<evidence type="ECO:0000256" key="3">
    <source>
        <dbReference type="ARBA" id="ARBA00024146"/>
    </source>
</evidence>
<dbReference type="GO" id="GO:0071944">
    <property type="term" value="C:cell periphery"/>
    <property type="evidence" value="ECO:0007669"/>
    <property type="project" value="UniProtKB-ARBA"/>
</dbReference>
<dbReference type="FunFam" id="3.40.525.10:FF:000013">
    <property type="entry name" value="Phosphatidylinositol transfer protein PDR16"/>
    <property type="match status" value="1"/>
</dbReference>
<dbReference type="PANTHER" id="PTHR45824">
    <property type="entry name" value="GH16843P"/>
    <property type="match status" value="1"/>
</dbReference>
<dbReference type="InterPro" id="IPR036865">
    <property type="entry name" value="CRAL-TRIO_dom_sf"/>
</dbReference>
<dbReference type="Proteomes" id="UP000005222">
    <property type="component" value="Chromosome D"/>
</dbReference>
<accession>G8YSC5</accession>
<dbReference type="Pfam" id="PF03765">
    <property type="entry name" value="CRAL_TRIO_N"/>
    <property type="match status" value="1"/>
</dbReference>
<dbReference type="SUPFAM" id="SSF52087">
    <property type="entry name" value="CRAL/TRIO domain"/>
    <property type="match status" value="1"/>
</dbReference>
<name>G8YSC5_PICSO</name>
<feature type="compositionally biased region" description="Low complexity" evidence="5">
    <location>
        <begin position="20"/>
        <end position="42"/>
    </location>
</feature>
<dbReference type="OrthoDB" id="75724at2759"/>
<dbReference type="InterPro" id="IPR001251">
    <property type="entry name" value="CRAL-TRIO_dom"/>
</dbReference>
<evidence type="ECO:0000256" key="4">
    <source>
        <dbReference type="ARBA" id="ARBA00083195"/>
    </source>
</evidence>
<dbReference type="EMBL" id="FO082057">
    <property type="protein sequence ID" value="CCE78462.1"/>
    <property type="molecule type" value="Genomic_DNA"/>
</dbReference>
<dbReference type="HOGENOM" id="CLU_014001_1_1_1"/>
<evidence type="ECO:0000313" key="9">
    <source>
        <dbReference type="Proteomes" id="UP000005222"/>
    </source>
</evidence>
<dbReference type="InterPro" id="IPR036273">
    <property type="entry name" value="CRAL/TRIO_N_dom_sf"/>
</dbReference>
<evidence type="ECO:0000256" key="1">
    <source>
        <dbReference type="ARBA" id="ARBA00004144"/>
    </source>
</evidence>
<dbReference type="InParanoid" id="G8YSC5"/>
<evidence type="ECO:0000256" key="5">
    <source>
        <dbReference type="SAM" id="MobiDB-lite"/>
    </source>
</evidence>
<dbReference type="eggNOG" id="KOG1470">
    <property type="taxonomic scope" value="Eukaryota"/>
</dbReference>
<comment type="subcellular location">
    <subcellularLocation>
        <location evidence="1">Microsome</location>
    </subcellularLocation>
</comment>
<dbReference type="PROSITE" id="PS50191">
    <property type="entry name" value="CRAL_TRIO"/>
    <property type="match status" value="1"/>
</dbReference>
<feature type="region of interest" description="Disordered" evidence="5">
    <location>
        <begin position="1"/>
        <end position="42"/>
    </location>
</feature>
<dbReference type="InterPro" id="IPR052578">
    <property type="entry name" value="PI_Transfer_CRAL-TRIO"/>
</dbReference>
<protein>
    <recommendedName>
        <fullName evidence="4">SEC14 homolog 3</fullName>
    </recommendedName>
</protein>
<comment type="catalytic activity">
    <reaction evidence="3">
        <text>a 1,2-diacyl-sn-glycero-3-phospho-(1D-myo-inositol)(in) = a 1,2-diacyl-sn-glycero-3-phospho-(1D-myo-inositol)(out)</text>
        <dbReference type="Rhea" id="RHEA:38691"/>
        <dbReference type="ChEBI" id="CHEBI:57880"/>
    </reaction>
    <physiologicalReaction direction="left-to-right" evidence="3">
        <dbReference type="Rhea" id="RHEA:38692"/>
    </physiologicalReaction>
</comment>
<dbReference type="Pfam" id="PF00650">
    <property type="entry name" value="CRAL_TRIO"/>
    <property type="match status" value="1"/>
</dbReference>
<gene>
    <name evidence="7" type="primary">Piso0_001085</name>
    <name evidence="7" type="ORF">GNLVRS01_PISO0C10562g</name>
    <name evidence="8" type="ORF">GNLVRS01_PISO0D10629g</name>
</gene>
<dbReference type="SUPFAM" id="SSF46938">
    <property type="entry name" value="CRAL/TRIO N-terminal domain"/>
    <property type="match status" value="1"/>
</dbReference>
<dbReference type="STRING" id="559304.G8YSC5"/>
<organism evidence="7 9">
    <name type="scientific">Pichia sorbitophila (strain ATCC MYA-4447 / BCRC 22081 / CBS 7064 / NBRC 10061 / NRRL Y-12695)</name>
    <name type="common">Hybrid yeast</name>
    <dbReference type="NCBI Taxonomy" id="559304"/>
    <lineage>
        <taxon>Eukaryota</taxon>
        <taxon>Fungi</taxon>
        <taxon>Dikarya</taxon>
        <taxon>Ascomycota</taxon>
        <taxon>Saccharomycotina</taxon>
        <taxon>Pichiomycetes</taxon>
        <taxon>Debaryomycetaceae</taxon>
        <taxon>Millerozyma</taxon>
    </lineage>
</organism>
<dbReference type="EMBL" id="FO082056">
    <property type="protein sequence ID" value="CCE79048.1"/>
    <property type="molecule type" value="Genomic_DNA"/>
</dbReference>
<dbReference type="SMART" id="SM00516">
    <property type="entry name" value="SEC14"/>
    <property type="match status" value="1"/>
</dbReference>
<reference evidence="9" key="2">
    <citation type="journal article" date="2012" name="G3 (Bethesda)">
        <title>Pichia sorbitophila, an interspecies yeast hybrid reveals early steps of genome resolution following polyploidization.</title>
        <authorList>
            <person name="Leh Louis V."/>
            <person name="Despons L."/>
            <person name="Friedrich A."/>
            <person name="Martin T."/>
            <person name="Durrens P."/>
            <person name="Casaregola S."/>
            <person name="Neuveglise C."/>
            <person name="Fairhead C."/>
            <person name="Marck C."/>
            <person name="Cruz J.A."/>
            <person name="Straub M.L."/>
            <person name="Kugler V."/>
            <person name="Sacerdot C."/>
            <person name="Uzunov Z."/>
            <person name="Thierry A."/>
            <person name="Weiss S."/>
            <person name="Bleykasten C."/>
            <person name="De Montigny J."/>
            <person name="Jacques N."/>
            <person name="Jung P."/>
            <person name="Lemaire M."/>
            <person name="Mallet S."/>
            <person name="Morel G."/>
            <person name="Richard G.F."/>
            <person name="Sarkar A."/>
            <person name="Savel G."/>
            <person name="Schacherer J."/>
            <person name="Seret M.L."/>
            <person name="Talla E."/>
            <person name="Samson G."/>
            <person name="Jubin C."/>
            <person name="Poulain J."/>
            <person name="Vacherie B."/>
            <person name="Barbe V."/>
            <person name="Pelletier E."/>
            <person name="Sherman D.J."/>
            <person name="Westhof E."/>
            <person name="Weissenbach J."/>
            <person name="Baret P.V."/>
            <person name="Wincker P."/>
            <person name="Gaillardin C."/>
            <person name="Dujon B."/>
            <person name="Souciet J.L."/>
        </authorList>
    </citation>
    <scope>NUCLEOTIDE SEQUENCE [LARGE SCALE GENOMIC DNA]</scope>
    <source>
        <strain evidence="9">ATCC MYA-4447 / BCRC 22081 / CBS 7064 / NBRC 10061 / NRRL Y-12695</strain>
    </source>
</reference>